<feature type="transmembrane region" description="Helical" evidence="7">
    <location>
        <begin position="101"/>
        <end position="126"/>
    </location>
</feature>
<feature type="transmembrane region" description="Helical" evidence="7">
    <location>
        <begin position="187"/>
        <end position="208"/>
    </location>
</feature>
<name>A0A9N9W1S1_9HYPO</name>
<dbReference type="AlphaFoldDB" id="A0A9N9W1S1"/>
<feature type="transmembrane region" description="Helical" evidence="7">
    <location>
        <begin position="53"/>
        <end position="70"/>
    </location>
</feature>
<feature type="transmembrane region" description="Helical" evidence="7">
    <location>
        <begin position="258"/>
        <end position="278"/>
    </location>
</feature>
<keyword evidence="2 7" id="KW-0812">Transmembrane</keyword>
<evidence type="ECO:0000259" key="8">
    <source>
        <dbReference type="Pfam" id="PF20684"/>
    </source>
</evidence>
<organism evidence="9 10">
    <name type="scientific">Clonostachys solani</name>
    <dbReference type="NCBI Taxonomy" id="160281"/>
    <lineage>
        <taxon>Eukaryota</taxon>
        <taxon>Fungi</taxon>
        <taxon>Dikarya</taxon>
        <taxon>Ascomycota</taxon>
        <taxon>Pezizomycotina</taxon>
        <taxon>Sordariomycetes</taxon>
        <taxon>Hypocreomycetidae</taxon>
        <taxon>Hypocreales</taxon>
        <taxon>Bionectriaceae</taxon>
        <taxon>Clonostachys</taxon>
    </lineage>
</organism>
<dbReference type="OrthoDB" id="444631at2759"/>
<comment type="subcellular location">
    <subcellularLocation>
        <location evidence="1">Membrane</location>
        <topology evidence="1">Multi-pass membrane protein</topology>
    </subcellularLocation>
</comment>
<evidence type="ECO:0000256" key="7">
    <source>
        <dbReference type="SAM" id="Phobius"/>
    </source>
</evidence>
<evidence type="ECO:0000256" key="6">
    <source>
        <dbReference type="SAM" id="MobiDB-lite"/>
    </source>
</evidence>
<feature type="transmembrane region" description="Helical" evidence="7">
    <location>
        <begin position="220"/>
        <end position="238"/>
    </location>
</feature>
<keyword evidence="10" id="KW-1185">Reference proteome</keyword>
<evidence type="ECO:0000256" key="3">
    <source>
        <dbReference type="ARBA" id="ARBA00022989"/>
    </source>
</evidence>
<gene>
    <name evidence="9" type="ORF">CSOL1703_00003219</name>
</gene>
<sequence>MSGESDIALPAVERVSQTTFMAITWTATWFSFLMLVMRVAIRLRTLRKLLADDYLVIAAWLMLLTSASLWQDRIGAMYWMYDIQTGERPPSLDFIDVYGRFLPLVVAWNILFYSCLWAVKFSFMLFFRRLGDGVLSKVWWWAVMVLTAIGWVACIADIDWGCSLSEITFIMQHCILKSQVQFDDRTFYANMAVDVVTDLLILTIPFRILWNVRIPFKKKALLLGVFSLTIIIMVVAIIRVALVKGISSEVRVSSIDWLYFWSNIEAGIAIVVACLASFRQLFVYNKESQEGSGRSGRRNPWSLRSLMGFTRLTKGSSIRPLQGTEDTWGSGRGVHAGSHDSAEHIVPLESVHVKQSFEVTTSDSNSATTRKVKARNGGYDYI</sequence>
<dbReference type="InterPro" id="IPR052337">
    <property type="entry name" value="SAT4-like"/>
</dbReference>
<proteinExistence type="inferred from homology"/>
<comment type="caution">
    <text evidence="9">The sequence shown here is derived from an EMBL/GenBank/DDBJ whole genome shotgun (WGS) entry which is preliminary data.</text>
</comment>
<evidence type="ECO:0000256" key="5">
    <source>
        <dbReference type="ARBA" id="ARBA00038359"/>
    </source>
</evidence>
<evidence type="ECO:0000256" key="1">
    <source>
        <dbReference type="ARBA" id="ARBA00004141"/>
    </source>
</evidence>
<evidence type="ECO:0000313" key="10">
    <source>
        <dbReference type="Proteomes" id="UP000775872"/>
    </source>
</evidence>
<feature type="transmembrane region" description="Helical" evidence="7">
    <location>
        <begin position="138"/>
        <end position="158"/>
    </location>
</feature>
<protein>
    <recommendedName>
        <fullName evidence="8">Rhodopsin domain-containing protein</fullName>
    </recommendedName>
</protein>
<dbReference type="Proteomes" id="UP000775872">
    <property type="component" value="Unassembled WGS sequence"/>
</dbReference>
<accession>A0A9N9W1S1</accession>
<feature type="region of interest" description="Disordered" evidence="6">
    <location>
        <begin position="317"/>
        <end position="338"/>
    </location>
</feature>
<evidence type="ECO:0000256" key="4">
    <source>
        <dbReference type="ARBA" id="ARBA00023136"/>
    </source>
</evidence>
<comment type="similarity">
    <text evidence="5">Belongs to the SAT4 family.</text>
</comment>
<feature type="transmembrane region" description="Helical" evidence="7">
    <location>
        <begin position="20"/>
        <end position="41"/>
    </location>
</feature>
<keyword evidence="3 7" id="KW-1133">Transmembrane helix</keyword>
<dbReference type="Pfam" id="PF20684">
    <property type="entry name" value="Fung_rhodopsin"/>
    <property type="match status" value="1"/>
</dbReference>
<evidence type="ECO:0000313" key="9">
    <source>
        <dbReference type="EMBL" id="CAH0038138.1"/>
    </source>
</evidence>
<reference evidence="10" key="1">
    <citation type="submission" date="2019-06" db="EMBL/GenBank/DDBJ databases">
        <authorList>
            <person name="Broberg M."/>
        </authorList>
    </citation>
    <scope>NUCLEOTIDE SEQUENCE [LARGE SCALE GENOMIC DNA]</scope>
</reference>
<dbReference type="EMBL" id="CABFOC020000002">
    <property type="protein sequence ID" value="CAH0038138.1"/>
    <property type="molecule type" value="Genomic_DNA"/>
</dbReference>
<feature type="domain" description="Rhodopsin" evidence="8">
    <location>
        <begin position="37"/>
        <end position="282"/>
    </location>
</feature>
<keyword evidence="4 7" id="KW-0472">Membrane</keyword>
<dbReference type="PANTHER" id="PTHR33048:SF162">
    <property type="entry name" value="SATRATOXIN BIOSYNTHESIS SC1 CLUSTER PROTEIN 4"/>
    <property type="match status" value="1"/>
</dbReference>
<dbReference type="GO" id="GO:0016020">
    <property type="term" value="C:membrane"/>
    <property type="evidence" value="ECO:0007669"/>
    <property type="project" value="UniProtKB-SubCell"/>
</dbReference>
<reference evidence="9 10" key="2">
    <citation type="submission" date="2021-10" db="EMBL/GenBank/DDBJ databases">
        <authorList>
            <person name="Piombo E."/>
        </authorList>
    </citation>
    <scope>NUCLEOTIDE SEQUENCE [LARGE SCALE GENOMIC DNA]</scope>
</reference>
<evidence type="ECO:0000256" key="2">
    <source>
        <dbReference type="ARBA" id="ARBA00022692"/>
    </source>
</evidence>
<dbReference type="InterPro" id="IPR049326">
    <property type="entry name" value="Rhodopsin_dom_fungi"/>
</dbReference>
<dbReference type="PANTHER" id="PTHR33048">
    <property type="entry name" value="PTH11-LIKE INTEGRAL MEMBRANE PROTEIN (AFU_ORTHOLOGUE AFUA_5G11245)"/>
    <property type="match status" value="1"/>
</dbReference>